<feature type="transmembrane region" description="Helical" evidence="8">
    <location>
        <begin position="481"/>
        <end position="499"/>
    </location>
</feature>
<evidence type="ECO:0000313" key="10">
    <source>
        <dbReference type="EMBL" id="OQE21016.1"/>
    </source>
</evidence>
<keyword evidence="5 8" id="KW-1133">Transmembrane helix</keyword>
<dbReference type="Gene3D" id="1.20.1250.20">
    <property type="entry name" value="MFS general substrate transporter like domains"/>
    <property type="match status" value="1"/>
</dbReference>
<dbReference type="InterPro" id="IPR005829">
    <property type="entry name" value="Sugar_transporter_CS"/>
</dbReference>
<evidence type="ECO:0000256" key="6">
    <source>
        <dbReference type="ARBA" id="ARBA00023136"/>
    </source>
</evidence>
<evidence type="ECO:0000256" key="8">
    <source>
        <dbReference type="SAM" id="Phobius"/>
    </source>
</evidence>
<comment type="similarity">
    <text evidence="2 7">Belongs to the major facilitator superfamily. Sugar transporter (TC 2.A.1.1) family.</text>
</comment>
<feature type="domain" description="Major facilitator superfamily (MFS) profile" evidence="9">
    <location>
        <begin position="62"/>
        <end position="503"/>
    </location>
</feature>
<dbReference type="NCBIfam" id="TIGR00879">
    <property type="entry name" value="SP"/>
    <property type="match status" value="1"/>
</dbReference>
<dbReference type="FunFam" id="1.20.1250.20:FF:000078">
    <property type="entry name" value="MFS maltose transporter, putative"/>
    <property type="match status" value="1"/>
</dbReference>
<dbReference type="InterPro" id="IPR005828">
    <property type="entry name" value="MFS_sugar_transport-like"/>
</dbReference>
<sequence length="547" mass="59535">MPGEPRSVFSGCAPSALFSHWTGTLRAAMTIMDKDDIGSAEVEHVDHRRSEKGAINALLVFSCIVFGAASFIFGYDDKIISPLAALPPFVAEFQGPNPKTGAFALTARNQDLVFSIPLVGAVLGGLLASPLNFHFGRKWPVIGAYIVSIGGGLLQVFAPNLGAFVGGRSINGIAMGVALATAPLYVSEVVPVSIRGRCVSSINIFNLIAGVVGTVVVWGTNKLDGRLSYQIPLAVQSAVPIILLIMTIPLPESPEWLISKGNVDQARCNLRKLRGFSDEQVDDEIQLIELCEKFNRDLQSEVRFWHIFKRSNLKRTIVAGSFFSLNQISGVILSTTYTTVFLAELGIADPFSLTIIASCCTLAGTMAAPLVIDRVGRRPTAFTGMSILFIIDVIAGSLAFHKRNKHTTLAIAVLSFIFNFFWASSFFSLSNLMPSEIATPKLRHYTMSYTVACQEITAVITTLVVPHLTSADAANLGAKTYLIFAGCMGATLIFMYFFMPETRGRTFAEIDEMYAANIPARKWRSYRTSVEARTGETNETRLEKLQT</sequence>
<feature type="transmembrane region" description="Helical" evidence="8">
    <location>
        <begin position="231"/>
        <end position="250"/>
    </location>
</feature>
<dbReference type="Pfam" id="PF00083">
    <property type="entry name" value="Sugar_tr"/>
    <property type="match status" value="1"/>
</dbReference>
<feature type="transmembrane region" description="Helical" evidence="8">
    <location>
        <begin position="170"/>
        <end position="186"/>
    </location>
</feature>
<feature type="transmembrane region" description="Helical" evidence="8">
    <location>
        <begin position="317"/>
        <end position="339"/>
    </location>
</feature>
<dbReference type="OrthoDB" id="6612291at2759"/>
<keyword evidence="11" id="KW-1185">Reference proteome</keyword>
<feature type="transmembrane region" description="Helical" evidence="8">
    <location>
        <begin position="406"/>
        <end position="429"/>
    </location>
</feature>
<dbReference type="EMBL" id="MLKD01000012">
    <property type="protein sequence ID" value="OQE21016.1"/>
    <property type="molecule type" value="Genomic_DNA"/>
</dbReference>
<evidence type="ECO:0000256" key="3">
    <source>
        <dbReference type="ARBA" id="ARBA00022448"/>
    </source>
</evidence>
<evidence type="ECO:0000256" key="1">
    <source>
        <dbReference type="ARBA" id="ARBA00004141"/>
    </source>
</evidence>
<evidence type="ECO:0000259" key="9">
    <source>
        <dbReference type="PROSITE" id="PS50850"/>
    </source>
</evidence>
<keyword evidence="4 8" id="KW-0812">Transmembrane</keyword>
<feature type="transmembrane region" description="Helical" evidence="8">
    <location>
        <begin position="139"/>
        <end position="158"/>
    </location>
</feature>
<feature type="transmembrane region" description="Helical" evidence="8">
    <location>
        <begin position="198"/>
        <end position="219"/>
    </location>
</feature>
<keyword evidence="3 7" id="KW-0813">Transport</keyword>
<feature type="transmembrane region" description="Helical" evidence="8">
    <location>
        <begin position="379"/>
        <end position="400"/>
    </location>
</feature>
<dbReference type="InterPro" id="IPR003663">
    <property type="entry name" value="Sugar/inositol_transpt"/>
</dbReference>
<dbReference type="STRING" id="303698.A0A1V6T483"/>
<dbReference type="AlphaFoldDB" id="A0A1V6T483"/>
<comment type="subcellular location">
    <subcellularLocation>
        <location evidence="1">Membrane</location>
        <topology evidence="1">Multi-pass membrane protein</topology>
    </subcellularLocation>
</comment>
<evidence type="ECO:0000256" key="7">
    <source>
        <dbReference type="RuleBase" id="RU003346"/>
    </source>
</evidence>
<evidence type="ECO:0000256" key="2">
    <source>
        <dbReference type="ARBA" id="ARBA00010992"/>
    </source>
</evidence>
<protein>
    <recommendedName>
        <fullName evidence="9">Major facilitator superfamily (MFS) profile domain-containing protein</fullName>
    </recommendedName>
</protein>
<dbReference type="PANTHER" id="PTHR48022">
    <property type="entry name" value="PLASTIDIC GLUCOSE TRANSPORTER 4"/>
    <property type="match status" value="1"/>
</dbReference>
<accession>A0A1V6T483</accession>
<dbReference type="PROSITE" id="PS00217">
    <property type="entry name" value="SUGAR_TRANSPORT_2"/>
    <property type="match status" value="1"/>
</dbReference>
<dbReference type="InterPro" id="IPR020846">
    <property type="entry name" value="MFS_dom"/>
</dbReference>
<feature type="transmembrane region" description="Helical" evidence="8">
    <location>
        <begin position="112"/>
        <end position="132"/>
    </location>
</feature>
<evidence type="ECO:0000256" key="4">
    <source>
        <dbReference type="ARBA" id="ARBA00022692"/>
    </source>
</evidence>
<feature type="transmembrane region" description="Helical" evidence="8">
    <location>
        <begin position="54"/>
        <end position="75"/>
    </location>
</feature>
<comment type="caution">
    <text evidence="10">The sequence shown here is derived from an EMBL/GenBank/DDBJ whole genome shotgun (WGS) entry which is preliminary data.</text>
</comment>
<organism evidence="10 11">
    <name type="scientific">Penicillium steckii</name>
    <dbReference type="NCBI Taxonomy" id="303698"/>
    <lineage>
        <taxon>Eukaryota</taxon>
        <taxon>Fungi</taxon>
        <taxon>Dikarya</taxon>
        <taxon>Ascomycota</taxon>
        <taxon>Pezizomycotina</taxon>
        <taxon>Eurotiomycetes</taxon>
        <taxon>Eurotiomycetidae</taxon>
        <taxon>Eurotiales</taxon>
        <taxon>Aspergillaceae</taxon>
        <taxon>Penicillium</taxon>
    </lineage>
</organism>
<dbReference type="SUPFAM" id="SSF103473">
    <property type="entry name" value="MFS general substrate transporter"/>
    <property type="match status" value="1"/>
</dbReference>
<proteinExistence type="inferred from homology"/>
<feature type="transmembrane region" description="Helical" evidence="8">
    <location>
        <begin position="351"/>
        <end position="372"/>
    </location>
</feature>
<evidence type="ECO:0000256" key="5">
    <source>
        <dbReference type="ARBA" id="ARBA00022989"/>
    </source>
</evidence>
<dbReference type="InterPro" id="IPR036259">
    <property type="entry name" value="MFS_trans_sf"/>
</dbReference>
<dbReference type="PROSITE" id="PS50850">
    <property type="entry name" value="MFS"/>
    <property type="match status" value="1"/>
</dbReference>
<name>A0A1V6T483_9EURO</name>
<gene>
    <name evidence="10" type="ORF">PENSTE_c012G01417</name>
</gene>
<reference evidence="11" key="1">
    <citation type="journal article" date="2017" name="Nat. Microbiol.">
        <title>Global analysis of biosynthetic gene clusters reveals vast potential of secondary metabolite production in Penicillium species.</title>
        <authorList>
            <person name="Nielsen J.C."/>
            <person name="Grijseels S."/>
            <person name="Prigent S."/>
            <person name="Ji B."/>
            <person name="Dainat J."/>
            <person name="Nielsen K.F."/>
            <person name="Frisvad J.C."/>
            <person name="Workman M."/>
            <person name="Nielsen J."/>
        </authorList>
    </citation>
    <scope>NUCLEOTIDE SEQUENCE [LARGE SCALE GENOMIC DNA]</scope>
    <source>
        <strain evidence="11">IBT 24891</strain>
    </source>
</reference>
<dbReference type="InterPro" id="IPR050360">
    <property type="entry name" value="MFS_Sugar_Transporters"/>
</dbReference>
<feature type="transmembrane region" description="Helical" evidence="8">
    <location>
        <begin position="449"/>
        <end position="469"/>
    </location>
</feature>
<evidence type="ECO:0000313" key="11">
    <source>
        <dbReference type="Proteomes" id="UP000191285"/>
    </source>
</evidence>
<dbReference type="PANTHER" id="PTHR48022:SF27">
    <property type="entry name" value="MAJOR FACILITATOR SUPERFAMILY (MFS) PROFILE DOMAIN-CONTAINING PROTEIN"/>
    <property type="match status" value="1"/>
</dbReference>
<dbReference type="GO" id="GO:0016020">
    <property type="term" value="C:membrane"/>
    <property type="evidence" value="ECO:0007669"/>
    <property type="project" value="UniProtKB-SubCell"/>
</dbReference>
<dbReference type="Proteomes" id="UP000191285">
    <property type="component" value="Unassembled WGS sequence"/>
</dbReference>
<dbReference type="GO" id="GO:0005351">
    <property type="term" value="F:carbohydrate:proton symporter activity"/>
    <property type="evidence" value="ECO:0007669"/>
    <property type="project" value="TreeGrafter"/>
</dbReference>
<keyword evidence="6 8" id="KW-0472">Membrane</keyword>